<organism evidence="10 11">
    <name type="scientific">Gelidibacter algens</name>
    <dbReference type="NCBI Taxonomy" id="49280"/>
    <lineage>
        <taxon>Bacteria</taxon>
        <taxon>Pseudomonadati</taxon>
        <taxon>Bacteroidota</taxon>
        <taxon>Flavobacteriia</taxon>
        <taxon>Flavobacteriales</taxon>
        <taxon>Flavobacteriaceae</taxon>
        <taxon>Gelidibacter</taxon>
    </lineage>
</organism>
<evidence type="ECO:0000313" key="11">
    <source>
        <dbReference type="Proteomes" id="UP000248987"/>
    </source>
</evidence>
<dbReference type="Pfam" id="PF01281">
    <property type="entry name" value="Ribosomal_L9_N"/>
    <property type="match status" value="1"/>
</dbReference>
<dbReference type="OrthoDB" id="9788336at2"/>
<evidence type="ECO:0000313" key="10">
    <source>
        <dbReference type="EMBL" id="RAJ27754.1"/>
    </source>
</evidence>
<dbReference type="Gene3D" id="3.40.5.10">
    <property type="entry name" value="Ribosomal protein L9, N-terminal domain"/>
    <property type="match status" value="1"/>
</dbReference>
<dbReference type="Proteomes" id="UP000248987">
    <property type="component" value="Unassembled WGS sequence"/>
</dbReference>
<evidence type="ECO:0000256" key="6">
    <source>
        <dbReference type="ARBA" id="ARBA00035292"/>
    </source>
</evidence>
<keyword evidence="5 7" id="KW-0687">Ribonucleoprotein</keyword>
<evidence type="ECO:0000256" key="1">
    <source>
        <dbReference type="ARBA" id="ARBA00010605"/>
    </source>
</evidence>
<dbReference type="GO" id="GO:0003735">
    <property type="term" value="F:structural constituent of ribosome"/>
    <property type="evidence" value="ECO:0007669"/>
    <property type="project" value="InterPro"/>
</dbReference>
<dbReference type="InterPro" id="IPR036935">
    <property type="entry name" value="Ribosomal_bL9_N_sf"/>
</dbReference>
<gene>
    <name evidence="7" type="primary">rplI</name>
    <name evidence="10" type="ORF">LX77_00328</name>
</gene>
<comment type="similarity">
    <text evidence="1 7">Belongs to the bacterial ribosomal protein bL9 family.</text>
</comment>
<comment type="caution">
    <text evidence="10">The sequence shown here is derived from an EMBL/GenBank/DDBJ whole genome shotgun (WGS) entry which is preliminary data.</text>
</comment>
<feature type="domain" description="Large ribosomal subunit protein bL9 C-terminal" evidence="9">
    <location>
        <begin position="63"/>
        <end position="150"/>
    </location>
</feature>
<name>A0A1A7R3E7_9FLAO</name>
<keyword evidence="4 7" id="KW-0689">Ribosomal protein</keyword>
<dbReference type="NCBIfam" id="TIGR00158">
    <property type="entry name" value="L9"/>
    <property type="match status" value="1"/>
</dbReference>
<keyword evidence="2 7" id="KW-0699">rRNA-binding</keyword>
<dbReference type="InterPro" id="IPR020069">
    <property type="entry name" value="Ribosomal_bL9_C"/>
</dbReference>
<dbReference type="STRING" id="49280.A9996_06640"/>
<dbReference type="SUPFAM" id="SSF55653">
    <property type="entry name" value="Ribosomal protein L9 C-domain"/>
    <property type="match status" value="1"/>
</dbReference>
<protein>
    <recommendedName>
        <fullName evidence="6 7">Large ribosomal subunit protein bL9</fullName>
    </recommendedName>
</protein>
<evidence type="ECO:0000256" key="2">
    <source>
        <dbReference type="ARBA" id="ARBA00022730"/>
    </source>
</evidence>
<feature type="domain" description="Ribosomal protein L9" evidence="8">
    <location>
        <begin position="1"/>
        <end position="46"/>
    </location>
</feature>
<dbReference type="Pfam" id="PF03948">
    <property type="entry name" value="Ribosomal_L9_C"/>
    <property type="match status" value="1"/>
</dbReference>
<dbReference type="InterPro" id="IPR020594">
    <property type="entry name" value="Ribosomal_bL9_bac/chp"/>
</dbReference>
<proteinExistence type="inferred from homology"/>
<dbReference type="SUPFAM" id="SSF55658">
    <property type="entry name" value="L9 N-domain-like"/>
    <property type="match status" value="1"/>
</dbReference>
<keyword evidence="3 7" id="KW-0694">RNA-binding</keyword>
<reference evidence="10 11" key="1">
    <citation type="submission" date="2018-06" db="EMBL/GenBank/DDBJ databases">
        <title>Genomic Encyclopedia of Archaeal and Bacterial Type Strains, Phase II (KMG-II): from individual species to whole genera.</title>
        <authorList>
            <person name="Goeker M."/>
        </authorList>
    </citation>
    <scope>NUCLEOTIDE SEQUENCE [LARGE SCALE GENOMIC DNA]</scope>
    <source>
        <strain evidence="10 11">DSM 12408</strain>
    </source>
</reference>
<keyword evidence="11" id="KW-1185">Reference proteome</keyword>
<dbReference type="InterPro" id="IPR036791">
    <property type="entry name" value="Ribosomal_bL9_C_sf"/>
</dbReference>
<dbReference type="GO" id="GO:1990904">
    <property type="term" value="C:ribonucleoprotein complex"/>
    <property type="evidence" value="ECO:0007669"/>
    <property type="project" value="UniProtKB-KW"/>
</dbReference>
<dbReference type="GO" id="GO:0019843">
    <property type="term" value="F:rRNA binding"/>
    <property type="evidence" value="ECO:0007669"/>
    <property type="project" value="UniProtKB-UniRule"/>
</dbReference>
<dbReference type="RefSeq" id="WP_066432503.1">
    <property type="nucleotide sequence ID" value="NZ_LZRN01000010.1"/>
</dbReference>
<dbReference type="HAMAP" id="MF_00503">
    <property type="entry name" value="Ribosomal_bL9"/>
    <property type="match status" value="1"/>
</dbReference>
<evidence type="ECO:0000256" key="4">
    <source>
        <dbReference type="ARBA" id="ARBA00022980"/>
    </source>
</evidence>
<evidence type="ECO:0000259" key="8">
    <source>
        <dbReference type="Pfam" id="PF01281"/>
    </source>
</evidence>
<comment type="function">
    <text evidence="7">Binds to the 23S rRNA.</text>
</comment>
<dbReference type="InterPro" id="IPR000244">
    <property type="entry name" value="Ribosomal_bL9"/>
</dbReference>
<accession>A0A1A7R3E7</accession>
<dbReference type="InterPro" id="IPR020070">
    <property type="entry name" value="Ribosomal_bL9_N"/>
</dbReference>
<dbReference type="GO" id="GO:0005840">
    <property type="term" value="C:ribosome"/>
    <property type="evidence" value="ECO:0007669"/>
    <property type="project" value="UniProtKB-KW"/>
</dbReference>
<dbReference type="InterPro" id="IPR009027">
    <property type="entry name" value="Ribosomal_bL9/RNase_H1_N"/>
</dbReference>
<dbReference type="Gene3D" id="3.10.430.100">
    <property type="entry name" value="Ribosomal protein L9, C-terminal domain"/>
    <property type="match status" value="1"/>
</dbReference>
<dbReference type="AlphaFoldDB" id="A0A1A7R3E7"/>
<evidence type="ECO:0000259" key="9">
    <source>
        <dbReference type="Pfam" id="PF03948"/>
    </source>
</evidence>
<dbReference type="EMBL" id="QLLQ01000001">
    <property type="protein sequence ID" value="RAJ27754.1"/>
    <property type="molecule type" value="Genomic_DNA"/>
</dbReference>
<evidence type="ECO:0000256" key="7">
    <source>
        <dbReference type="HAMAP-Rule" id="MF_00503"/>
    </source>
</evidence>
<sequence length="153" mass="16675">MELILKQDVENLGFKDDVVTVKNGYGRNFLIPQKQAVMATVSAKKVLAENLKQRAFKEKQVIAEAQKQADAIKALEIKLTSKAGAGATAGDKIFGSITNIDLANALDKEGVSVDKRYIAITGGNIKRLGQYDAIIRLHRDVTVNMTFEVIAEA</sequence>
<dbReference type="GO" id="GO:0006412">
    <property type="term" value="P:translation"/>
    <property type="evidence" value="ECO:0007669"/>
    <property type="project" value="UniProtKB-UniRule"/>
</dbReference>
<dbReference type="PANTHER" id="PTHR21368">
    <property type="entry name" value="50S RIBOSOMAL PROTEIN L9"/>
    <property type="match status" value="1"/>
</dbReference>
<evidence type="ECO:0000256" key="3">
    <source>
        <dbReference type="ARBA" id="ARBA00022884"/>
    </source>
</evidence>
<evidence type="ECO:0000256" key="5">
    <source>
        <dbReference type="ARBA" id="ARBA00023274"/>
    </source>
</evidence>